<dbReference type="EMBL" id="ADHJ01000014">
    <property type="protein sequence ID" value="EFU42346.1"/>
    <property type="molecule type" value="Genomic_DNA"/>
</dbReference>
<accession>A0A2R9SYG8</accession>
<name>A0A2R9SYG8_9BACL</name>
<evidence type="ECO:0000313" key="2">
    <source>
        <dbReference type="Proteomes" id="UP000003094"/>
    </source>
</evidence>
<protein>
    <submittedName>
        <fullName evidence="1">Uncharacterized protein</fullName>
    </submittedName>
</protein>
<keyword evidence="2" id="KW-1185">Reference proteome</keyword>
<dbReference type="Proteomes" id="UP000003094">
    <property type="component" value="Unassembled WGS sequence"/>
</dbReference>
<proteinExistence type="predicted"/>
<gene>
    <name evidence="1" type="ORF">PVOR_08710</name>
</gene>
<comment type="caution">
    <text evidence="1">The sequence shown here is derived from an EMBL/GenBank/DDBJ whole genome shotgun (WGS) entry which is preliminary data.</text>
</comment>
<evidence type="ECO:0000313" key="1">
    <source>
        <dbReference type="EMBL" id="EFU42346.1"/>
    </source>
</evidence>
<reference evidence="1 2" key="1">
    <citation type="journal article" date="2010" name="BMC Genomics">
        <title>Genome sequence of the pattern forming Paenibacillus vortex bacterium reveals potential for thriving in complex environments.</title>
        <authorList>
            <person name="Sirota-Madi A."/>
            <person name="Olender T."/>
            <person name="Helman Y."/>
            <person name="Ingham C."/>
            <person name="Brainis I."/>
            <person name="Roth D."/>
            <person name="Hagi E."/>
            <person name="Brodsky L."/>
            <person name="Leshkowitz D."/>
            <person name="Galatenko V."/>
            <person name="Nikolaev V."/>
            <person name="Mugasimangalam R.C."/>
            <person name="Bransburg-Zabary S."/>
            <person name="Gutnick D.L."/>
            <person name="Lancet D."/>
            <person name="Ben-Jacob E."/>
        </authorList>
    </citation>
    <scope>NUCLEOTIDE SEQUENCE [LARGE SCALE GENOMIC DNA]</scope>
    <source>
        <strain evidence="1 2">V453</strain>
    </source>
</reference>
<dbReference type="KEGG" id="pvo:PVOR_08710"/>
<organism evidence="1 2">
    <name type="scientific">Paenibacillus vortex V453</name>
    <dbReference type="NCBI Taxonomy" id="715225"/>
    <lineage>
        <taxon>Bacteria</taxon>
        <taxon>Bacillati</taxon>
        <taxon>Bacillota</taxon>
        <taxon>Bacilli</taxon>
        <taxon>Bacillales</taxon>
        <taxon>Paenibacillaceae</taxon>
        <taxon>Paenibacillus</taxon>
    </lineage>
</organism>
<sequence length="301" mass="34903">MNQLNLNYYGKYAVPETVRELFEFEQELRAEDLSLDFNLGLIMTQEDIRYMSTPPDVIPFASCGVDGIHYGFLTDFGLAADLEQAYIVCVSPMNMDQEVWIVAANIHEFLRVVYTENSILYHYFPETSHYASYIINREVEDVQESVVRAKHKLQQRFALEPIADMSEYIEGLEQRRQAEVVYPTRYPIGIVQTSSEHKHERLMIDAMKDGPDPEDVELFFKTATVESRLAFIRDAQSRHLLDRPLLRECVVKGMADMGLTDEALRLNRSYDYQETIVKLTNTQNTASIVWYTDSRLILLED</sequence>
<dbReference type="AlphaFoldDB" id="A0A2R9SYG8"/>
<dbReference type="RefSeq" id="WP_006208606.1">
    <property type="nucleotide sequence ID" value="NZ_ADHJ01000014.1"/>
</dbReference>